<feature type="compositionally biased region" description="Low complexity" evidence="1">
    <location>
        <begin position="43"/>
        <end position="54"/>
    </location>
</feature>
<reference evidence="2 3" key="1">
    <citation type="submission" date="2019-06" db="EMBL/GenBank/DDBJ databases">
        <title>Genome sequence of Litorilinea aerophila BAA-2444.</title>
        <authorList>
            <person name="Maclea K.S."/>
            <person name="Maurais E.G."/>
            <person name="Iannazzi L.C."/>
        </authorList>
    </citation>
    <scope>NUCLEOTIDE SEQUENCE [LARGE SCALE GENOMIC DNA]</scope>
    <source>
        <strain evidence="2 3">ATCC BAA-2444</strain>
    </source>
</reference>
<dbReference type="InParanoid" id="A0A540VDC2"/>
<sequence length="287" mass="31012">MFYEGTFRYVPSPTPEPEDPNFYRNSSFRFVPSPSAPSPPAAPAGTSTPTLPTTEPSPLPTRFPVATATPLPQAGPSRTSGERLAALEEGEAGTTFLAAGSQGDDRFYPGAYRWTGTGLVSAATAMPFRLLPADEPVEEGTASPTVASALPRLGSTRQAVGTGETWETLSPAYSERSPLPLHGLAMYYNPGIMREVLAYRLQMAQIDPCPECVGYVALLRRGDLNRKVWILWPDGTVEGPFLVVDVAARHHVSPLLKRGWAVDVDYQTALRHRMNRPLPVTVLAAPP</sequence>
<evidence type="ECO:0000256" key="1">
    <source>
        <dbReference type="SAM" id="MobiDB-lite"/>
    </source>
</evidence>
<organism evidence="2 3">
    <name type="scientific">Litorilinea aerophila</name>
    <dbReference type="NCBI Taxonomy" id="1204385"/>
    <lineage>
        <taxon>Bacteria</taxon>
        <taxon>Bacillati</taxon>
        <taxon>Chloroflexota</taxon>
        <taxon>Caldilineae</taxon>
        <taxon>Caldilineales</taxon>
        <taxon>Caldilineaceae</taxon>
        <taxon>Litorilinea</taxon>
    </lineage>
</organism>
<name>A0A540VDC2_9CHLR</name>
<dbReference type="EMBL" id="VIGC01000020">
    <property type="protein sequence ID" value="TQE94771.1"/>
    <property type="molecule type" value="Genomic_DNA"/>
</dbReference>
<evidence type="ECO:0000313" key="2">
    <source>
        <dbReference type="EMBL" id="TQE94771.1"/>
    </source>
</evidence>
<accession>A0A540VDC2</accession>
<dbReference type="OrthoDB" id="9936329at2"/>
<gene>
    <name evidence="2" type="ORF">FKZ61_15195</name>
</gene>
<dbReference type="RefSeq" id="WP_141610996.1">
    <property type="nucleotide sequence ID" value="NZ_VIGC02000020.1"/>
</dbReference>
<proteinExistence type="predicted"/>
<keyword evidence="3" id="KW-1185">Reference proteome</keyword>
<dbReference type="Proteomes" id="UP000317371">
    <property type="component" value="Unassembled WGS sequence"/>
</dbReference>
<comment type="caution">
    <text evidence="2">The sequence shown here is derived from an EMBL/GenBank/DDBJ whole genome shotgun (WGS) entry which is preliminary data.</text>
</comment>
<dbReference type="AlphaFoldDB" id="A0A540VDC2"/>
<evidence type="ECO:0000313" key="3">
    <source>
        <dbReference type="Proteomes" id="UP000317371"/>
    </source>
</evidence>
<protein>
    <submittedName>
        <fullName evidence="2">Uncharacterized protein</fullName>
    </submittedName>
</protein>
<feature type="region of interest" description="Disordered" evidence="1">
    <location>
        <begin position="1"/>
        <end position="82"/>
    </location>
</feature>